<accession>A0A0S4T9U4</accession>
<keyword evidence="3" id="KW-1185">Reference proteome</keyword>
<dbReference type="VEuPathDB" id="CryptoDB:ChTU502y2012_302g0280"/>
<dbReference type="Proteomes" id="UP000199752">
    <property type="component" value="Chromosome 1"/>
</dbReference>
<protein>
    <submittedName>
        <fullName evidence="2">Uncharacterized protein with WD40</fullName>
    </submittedName>
</protein>
<dbReference type="PANTHER" id="PTHR13211">
    <property type="entry name" value="TELOMERASE CAJAL BODY PROTEIN 1"/>
    <property type="match status" value="1"/>
</dbReference>
<dbReference type="InterPro" id="IPR036322">
    <property type="entry name" value="WD40_repeat_dom_sf"/>
</dbReference>
<reference evidence="2 3" key="3">
    <citation type="submission" date="2017-10" db="EMBL/GenBank/DDBJ databases">
        <title>Consistent, comparative and evidence-based genome annotation and re-annotation for the closely-related species, Cryptosporidium parvum, C. hominis and C. tyzzeri.</title>
        <authorList>
            <person name="Baptista R.P."/>
            <person name="Li Y."/>
            <person name="Sateriale A."/>
            <person name="Striepen B."/>
            <person name="Kissinger J.C."/>
        </authorList>
    </citation>
    <scope>NUCLEOTIDE SEQUENCE [LARGE SCALE GENOMIC DNA]</scope>
    <source>
        <strain evidence="2">30976</strain>
    </source>
</reference>
<dbReference type="SUPFAM" id="SSF50978">
    <property type="entry name" value="WD40 repeat-like"/>
    <property type="match status" value="1"/>
</dbReference>
<proteinExistence type="predicted"/>
<dbReference type="Gene3D" id="2.130.10.10">
    <property type="entry name" value="YVTN repeat-like/Quinoprotein amine dehydrogenase"/>
    <property type="match status" value="1"/>
</dbReference>
<dbReference type="OrthoDB" id="239865at2759"/>
<name>A0A0S4T9U4_CRYHO</name>
<dbReference type="VEuPathDB" id="CryptoDB:Chro.10066"/>
<dbReference type="EMBL" id="JTAI01000044">
    <property type="protein sequence ID" value="PPS96990.1"/>
    <property type="molecule type" value="Genomic_DNA"/>
</dbReference>
<dbReference type="VEuPathDB" id="CryptoDB:CHUDEA1_560"/>
<dbReference type="PANTHER" id="PTHR13211:SF0">
    <property type="entry name" value="TELOMERASE CAJAL BODY PROTEIN 1"/>
    <property type="match status" value="1"/>
</dbReference>
<organism evidence="1">
    <name type="scientific">Cryptosporidium hominis</name>
    <dbReference type="NCBI Taxonomy" id="237895"/>
    <lineage>
        <taxon>Eukaryota</taxon>
        <taxon>Sar</taxon>
        <taxon>Alveolata</taxon>
        <taxon>Apicomplexa</taxon>
        <taxon>Conoidasida</taxon>
        <taxon>Coccidia</taxon>
        <taxon>Eucoccidiorida</taxon>
        <taxon>Eimeriorina</taxon>
        <taxon>Cryptosporidiidae</taxon>
        <taxon>Cryptosporidium</taxon>
    </lineage>
</organism>
<dbReference type="Proteomes" id="UP001429100">
    <property type="component" value="Unassembled WGS sequence"/>
</dbReference>
<dbReference type="VEuPathDB" id="CryptoDB:GY17_00001056"/>
<dbReference type="EMBL" id="LN877947">
    <property type="protein sequence ID" value="CUV03998.1"/>
    <property type="molecule type" value="Genomic_DNA"/>
</dbReference>
<dbReference type="VEuPathDB" id="CryptoDB:Chro.10067"/>
<reference evidence="1" key="2">
    <citation type="submission" date="2015-08" db="EMBL/GenBank/DDBJ databases">
        <authorList>
            <person name="Babu N.S."/>
            <person name="Beckwith C.J."/>
            <person name="Beseler K.G."/>
            <person name="Brison A."/>
            <person name="Carone J.V."/>
            <person name="Caskin T.P."/>
            <person name="Diamond M."/>
            <person name="Durham M.E."/>
            <person name="Foxe J.M."/>
            <person name="Go M."/>
            <person name="Henderson B.A."/>
            <person name="Jones I.B."/>
            <person name="McGettigan J.A."/>
            <person name="Micheletti S.J."/>
            <person name="Nasrallah M.E."/>
            <person name="Ortiz D."/>
            <person name="Piller C.R."/>
            <person name="Privatt S.R."/>
            <person name="Schneider S.L."/>
            <person name="Sharp S."/>
            <person name="Smith T.C."/>
            <person name="Stanton J.D."/>
            <person name="Ullery H.E."/>
            <person name="Wilson R.J."/>
            <person name="Serrano M.G."/>
            <person name="Buck G."/>
            <person name="Lee V."/>
            <person name="Wang Y."/>
            <person name="Carvalho R."/>
            <person name="Voegtly L."/>
            <person name="Shi R."/>
            <person name="Duckworth R."/>
            <person name="Johnson A."/>
            <person name="Loviza R."/>
            <person name="Walstead R."/>
            <person name="Shah Z."/>
            <person name="Kiflezghi M."/>
            <person name="Wade K."/>
            <person name="Ball S.L."/>
            <person name="Bradley K.W."/>
            <person name="Asai D.J."/>
            <person name="Bowman C.A."/>
            <person name="Russell D.A."/>
            <person name="Pope W.H."/>
            <person name="Jacobs-Sera D."/>
            <person name="Hendrix R.W."/>
            <person name="Hatfull G.F."/>
        </authorList>
    </citation>
    <scope>NUCLEOTIDE SEQUENCE [LARGE SCALE GENOMIC DNA]</scope>
</reference>
<evidence type="ECO:0000313" key="3">
    <source>
        <dbReference type="Proteomes" id="UP001429100"/>
    </source>
</evidence>
<dbReference type="InterPro" id="IPR015943">
    <property type="entry name" value="WD40/YVTN_repeat-like_dom_sf"/>
</dbReference>
<dbReference type="AlphaFoldDB" id="A0A0S4T9U4"/>
<reference evidence="2 3" key="1">
    <citation type="submission" date="2014-11" db="EMBL/GenBank/DDBJ databases">
        <title>Comparative genomic analysis of Cryptosporidium hominis reveals occurrence of genetic recombination in virulent subtypes.</title>
        <authorList>
            <person name="Guo Y."/>
            <person name="Tang K."/>
            <person name="Frace M."/>
            <person name="Li N."/>
            <person name="Roellig D.M."/>
            <person name="Sammons S."/>
            <person name="Knipe K."/>
            <person name="Rowe L."/>
            <person name="Feng Y."/>
            <person name="Xiao L."/>
        </authorList>
    </citation>
    <scope>NUCLEOTIDE SEQUENCE [LARGE SCALE GENOMIC DNA]</scope>
    <source>
        <strain evidence="2">30976</strain>
    </source>
</reference>
<evidence type="ECO:0000313" key="1">
    <source>
        <dbReference type="EMBL" id="CUV03998.1"/>
    </source>
</evidence>
<evidence type="ECO:0000313" key="2">
    <source>
        <dbReference type="EMBL" id="PPS96990.1"/>
    </source>
</evidence>
<sequence length="389" mass="45322">MEEPNYQEESIECIASCNLTNENTPVGIILNDTEKKVLTACNDKLYYFNLSEIIDSYTSFLEKEDGRISYYKSIHLGGNIRSICRNKQIRDHVRTNNMALFALNCRNYPVKVYNFDGELITTVYMKNQFEEIDEIYSLEFIYSEESSIILGGGKNCVHVYDYNSGKTLEYINFNSKECKIENSKCQKGIISCLSLKTSGIGSFSVFASGSFSKTIFLHDLSDLHSQIQLSDNNLNLNSVTELYWLDGSYDSKFMDYHLISGHRNSDYLYIWDVRKPNNILFKLDRENFGSNQRYNINFKYFEDELILTYGDSRGNLNIQKLKFNYDYNKFLQNVRQRQKIKLKSQSIPCIERFFDQKLLVTLSGERFTSCEKDQGCTFKVWKINTNTLS</sequence>
<gene>
    <name evidence="1" type="ORF">CHUDEA1_560</name>
    <name evidence="2" type="ORF">GY17_00001056</name>
</gene>
<dbReference type="InterPro" id="IPR051150">
    <property type="entry name" value="SWT21/TCAB1_mRNA_Telomere"/>
</dbReference>